<dbReference type="Pfam" id="PF12796">
    <property type="entry name" value="Ank_2"/>
    <property type="match status" value="1"/>
</dbReference>
<reference evidence="4" key="1">
    <citation type="journal article" date="2021" name="Nat. Commun.">
        <title>Genomic analyses provide insights into spinach domestication and the genetic basis of agronomic traits.</title>
        <authorList>
            <person name="Cai X."/>
            <person name="Sun X."/>
            <person name="Xu C."/>
            <person name="Sun H."/>
            <person name="Wang X."/>
            <person name="Ge C."/>
            <person name="Zhang Z."/>
            <person name="Wang Q."/>
            <person name="Fei Z."/>
            <person name="Jiao C."/>
            <person name="Wang Q."/>
        </authorList>
    </citation>
    <scope>NUCLEOTIDE SEQUENCE [LARGE SCALE GENOMIC DNA]</scope>
    <source>
        <strain evidence="4">cv. Varoflay</strain>
    </source>
</reference>
<dbReference type="GO" id="GO:0016020">
    <property type="term" value="C:membrane"/>
    <property type="evidence" value="ECO:0000318"/>
    <property type="project" value="GO_Central"/>
</dbReference>
<dbReference type="RefSeq" id="XP_056689097.1">
    <property type="nucleotide sequence ID" value="XM_056833119.1"/>
</dbReference>
<feature type="transmembrane region" description="Helical" evidence="2">
    <location>
        <begin position="541"/>
        <end position="567"/>
    </location>
</feature>
<dbReference type="RefSeq" id="XP_056689098.1">
    <property type="nucleotide sequence ID" value="XM_056833120.1"/>
</dbReference>
<keyword evidence="2" id="KW-0472">Membrane</keyword>
<dbReference type="SUPFAM" id="SSF48403">
    <property type="entry name" value="Ankyrin repeat"/>
    <property type="match status" value="1"/>
</dbReference>
<evidence type="ECO:0000313" key="5">
    <source>
        <dbReference type="RefSeq" id="XP_021866368.2"/>
    </source>
</evidence>
<dbReference type="RefSeq" id="XP_021866368.2">
    <property type="nucleotide sequence ID" value="XM_022010676.2"/>
</dbReference>
<evidence type="ECO:0000259" key="3">
    <source>
        <dbReference type="Pfam" id="PF13962"/>
    </source>
</evidence>
<dbReference type="Gene3D" id="1.25.40.20">
    <property type="entry name" value="Ankyrin repeat-containing domain"/>
    <property type="match status" value="1"/>
</dbReference>
<organism evidence="4 5">
    <name type="scientific">Spinacia oleracea</name>
    <name type="common">Spinach</name>
    <dbReference type="NCBI Taxonomy" id="3562"/>
    <lineage>
        <taxon>Eukaryota</taxon>
        <taxon>Viridiplantae</taxon>
        <taxon>Streptophyta</taxon>
        <taxon>Embryophyta</taxon>
        <taxon>Tracheophyta</taxon>
        <taxon>Spermatophyta</taxon>
        <taxon>Magnoliopsida</taxon>
        <taxon>eudicotyledons</taxon>
        <taxon>Gunneridae</taxon>
        <taxon>Pentapetalae</taxon>
        <taxon>Caryophyllales</taxon>
        <taxon>Chenopodiaceae</taxon>
        <taxon>Chenopodioideae</taxon>
        <taxon>Anserineae</taxon>
        <taxon>Spinacia</taxon>
    </lineage>
</organism>
<evidence type="ECO:0000313" key="6">
    <source>
        <dbReference type="RefSeq" id="XP_056689097.1"/>
    </source>
</evidence>
<dbReference type="Pfam" id="PF13962">
    <property type="entry name" value="PGG"/>
    <property type="match status" value="1"/>
</dbReference>
<gene>
    <name evidence="5 6 7 8" type="primary">LOC110805074</name>
</gene>
<feature type="compositionally biased region" description="Low complexity" evidence="1">
    <location>
        <begin position="1"/>
        <end position="40"/>
    </location>
</feature>
<evidence type="ECO:0000313" key="7">
    <source>
        <dbReference type="RefSeq" id="XP_056689098.1"/>
    </source>
</evidence>
<keyword evidence="2" id="KW-0812">Transmembrane</keyword>
<protein>
    <submittedName>
        <fullName evidence="5 6">Ankyrin repeat-containing protein At5g02620 isoform X1</fullName>
    </submittedName>
</protein>
<feature type="transmembrane region" description="Helical" evidence="2">
    <location>
        <begin position="465"/>
        <end position="485"/>
    </location>
</feature>
<dbReference type="PANTHER" id="PTHR24177">
    <property type="entry name" value="CASKIN"/>
    <property type="match status" value="1"/>
</dbReference>
<keyword evidence="2" id="KW-1133">Transmembrane helix</keyword>
<feature type="transmembrane region" description="Helical" evidence="2">
    <location>
        <begin position="497"/>
        <end position="521"/>
    </location>
</feature>
<dbReference type="InterPro" id="IPR026961">
    <property type="entry name" value="PGG_dom"/>
</dbReference>
<dbReference type="Proteomes" id="UP000813463">
    <property type="component" value="Chromosome 6"/>
</dbReference>
<name>A0A9R0JE53_SPIOL</name>
<dbReference type="InterPro" id="IPR002110">
    <property type="entry name" value="Ankyrin_rpt"/>
</dbReference>
<dbReference type="RefSeq" id="XP_056689099.1">
    <property type="nucleotide sequence ID" value="XM_056833121.1"/>
</dbReference>
<evidence type="ECO:0000313" key="8">
    <source>
        <dbReference type="RefSeq" id="XP_056689099.1"/>
    </source>
</evidence>
<evidence type="ECO:0000313" key="4">
    <source>
        <dbReference type="Proteomes" id="UP000813463"/>
    </source>
</evidence>
<accession>A0A9R0JE53</accession>
<dbReference type="AlphaFoldDB" id="A0A9R0JE53"/>
<feature type="compositionally biased region" description="Pro residues" evidence="1">
    <location>
        <begin position="41"/>
        <end position="52"/>
    </location>
</feature>
<dbReference type="PANTHER" id="PTHR24177:SF292">
    <property type="entry name" value="ANKYRIN REPEAT FAMILY PROTEIN-RELATED"/>
    <property type="match status" value="1"/>
</dbReference>
<dbReference type="SMART" id="SM00248">
    <property type="entry name" value="ANK"/>
    <property type="match status" value="4"/>
</dbReference>
<feature type="domain" description="PGG" evidence="3">
    <location>
        <begin position="453"/>
        <end position="565"/>
    </location>
</feature>
<keyword evidence="4" id="KW-1185">Reference proteome</keyword>
<dbReference type="KEGG" id="soe:110805074"/>
<evidence type="ECO:0000256" key="1">
    <source>
        <dbReference type="SAM" id="MobiDB-lite"/>
    </source>
</evidence>
<proteinExistence type="predicted"/>
<evidence type="ECO:0000256" key="2">
    <source>
        <dbReference type="SAM" id="Phobius"/>
    </source>
</evidence>
<feature type="transmembrane region" description="Helical" evidence="2">
    <location>
        <begin position="574"/>
        <end position="595"/>
    </location>
</feature>
<reference evidence="5 6" key="2">
    <citation type="submission" date="2025-05" db="UniProtKB">
        <authorList>
            <consortium name="RefSeq"/>
        </authorList>
    </citation>
    <scope>IDENTIFICATION</scope>
    <source>
        <tissue evidence="5 6">Leaf</tissue>
    </source>
</reference>
<feature type="region of interest" description="Disordered" evidence="1">
    <location>
        <begin position="1"/>
        <end position="52"/>
    </location>
</feature>
<dbReference type="GeneID" id="110805074"/>
<dbReference type="InterPro" id="IPR036770">
    <property type="entry name" value="Ankyrin_rpt-contain_sf"/>
</dbReference>
<sequence length="628" mass="69297">MSGQQPPSGSQVSQQASSSSSTTHDVTLSIIPSPTSSSATVPPPPRPPPPPLSAAVISSSRADFLKFGLPLYKAALEGNWPAAEQILQQSPDWIRHPIAKGGERVLHIAAAAKRTHFVKELVKLMIEGNIDDLALSNDAKNTALCLAATSGVVEIAKVMVDNNGALPNIRGSQDMTPLQMAVLLGRRDMVWYLIGVTDNNQLTDVDRIAILTSSINTNLFDVANHILKEHPELALLRDGKRETALHALARKPVRSGDYHEQSIWKTLVGLGGKLAQGKFPQQSLELQLVQRLWDEVIKQEDKNISRLIGSPWRLLFIAAKCGNVEFLTTLIRTYPDLIWKVDEENRSIFHIAIINRHEEIFKLIYELGAIKDLIAVDKDGNDNNMLHLAGALAPSHRLNCVSGAALQMQRELLWFKAVEKVVSSEYAEAENKSYKTPRALFTERHEGLRAKGEEWMKQTAQSCSVVAALIATVVFAAAFTLPGGIDSKGTPVFVNRRLFIVFAICNALSLFSSCAAILMFLSILTSRYAEHDFLKSLPLKLMLGLTGMFISIVTMMAAFTVTSFITFREGVKSVNWIIPIPIALFAAVPVALFAFQQYPLLLDIYKSTYRSWSLFQPTKPKLFPSYSS</sequence>